<feature type="transmembrane region" description="Helical" evidence="1">
    <location>
        <begin position="165"/>
        <end position="184"/>
    </location>
</feature>
<proteinExistence type="predicted"/>
<dbReference type="RefSeq" id="WP_317695914.1">
    <property type="nucleotide sequence ID" value="NZ_AP026801.1"/>
</dbReference>
<keyword evidence="3" id="KW-1185">Reference proteome</keyword>
<protein>
    <recommendedName>
        <fullName evidence="4">ABC transporter permease</fullName>
    </recommendedName>
</protein>
<dbReference type="KEGG" id="xak:KIMC2_16840"/>
<dbReference type="Proteomes" id="UP001321804">
    <property type="component" value="Chromosome"/>
</dbReference>
<dbReference type="EMBL" id="AP026801">
    <property type="protein sequence ID" value="BDR57122.1"/>
    <property type="molecule type" value="Genomic_DNA"/>
</dbReference>
<gene>
    <name evidence="2" type="ORF">KIMC2_16840</name>
</gene>
<reference evidence="2 3" key="1">
    <citation type="journal article" date="2023" name="Microbiol. Spectr.">
        <title>Symbiosis of Carpenter Bees with Uncharacterized Lactic Acid Bacteria Showing NAD Auxotrophy.</title>
        <authorList>
            <person name="Kawasaki S."/>
            <person name="Ozawa K."/>
            <person name="Mori T."/>
            <person name="Yamamoto A."/>
            <person name="Ito M."/>
            <person name="Ohkuma M."/>
            <person name="Sakamoto M."/>
            <person name="Matsutani M."/>
        </authorList>
    </citation>
    <scope>NUCLEOTIDE SEQUENCE [LARGE SCALE GENOMIC DNA]</scope>
    <source>
        <strain evidence="2 3">KimC2</strain>
    </source>
</reference>
<dbReference type="AlphaFoldDB" id="A0AAU9D8K9"/>
<evidence type="ECO:0000313" key="2">
    <source>
        <dbReference type="EMBL" id="BDR57122.1"/>
    </source>
</evidence>
<feature type="transmembrane region" description="Helical" evidence="1">
    <location>
        <begin position="15"/>
        <end position="34"/>
    </location>
</feature>
<organism evidence="2 3">
    <name type="scientific">Xylocopilactobacillus apis</name>
    <dbReference type="NCBI Taxonomy" id="2932183"/>
    <lineage>
        <taxon>Bacteria</taxon>
        <taxon>Bacillati</taxon>
        <taxon>Bacillota</taxon>
        <taxon>Bacilli</taxon>
        <taxon>Lactobacillales</taxon>
        <taxon>Lactobacillaceae</taxon>
        <taxon>Xylocopilactobacillus</taxon>
    </lineage>
</organism>
<feature type="transmembrane region" description="Helical" evidence="1">
    <location>
        <begin position="290"/>
        <end position="309"/>
    </location>
</feature>
<accession>A0AAU9D8K9</accession>
<keyword evidence="1" id="KW-0472">Membrane</keyword>
<evidence type="ECO:0000313" key="3">
    <source>
        <dbReference type="Proteomes" id="UP001321804"/>
    </source>
</evidence>
<name>A0AAU9D8K9_9LACO</name>
<feature type="transmembrane region" description="Helical" evidence="1">
    <location>
        <begin position="390"/>
        <end position="413"/>
    </location>
</feature>
<feature type="transmembrane region" description="Helical" evidence="1">
    <location>
        <begin position="217"/>
        <end position="237"/>
    </location>
</feature>
<keyword evidence="1" id="KW-0812">Transmembrane</keyword>
<evidence type="ECO:0008006" key="4">
    <source>
        <dbReference type="Google" id="ProtNLM"/>
    </source>
</evidence>
<keyword evidence="1" id="KW-1133">Transmembrane helix</keyword>
<sequence length="417" mass="48564">MNTFLNKAEQIPNKLFLLVAIVFSIGLFLLFTSVKERKINNLYLTSFRFTKKDKEKVLAEDRSYKYKSKEIRDWDLKKDEEESDYFIKKYQSLKSDNQEIFLKAEKESLIDSKFVEHTSFNNLDLPSYNLGKKTVNNYLIKHHERLESLNYSTDSAIFTMNVLEFLNTPLFFLLLFLLFPISYFKKFEDGRIRLILTQPAPRIKIVVEDYYLYLKNLLTVLGLTVAISFMTSFAISRKCSLLYPVRLTLLGTSQIVPIYLYLLILLIAFFFVGTFIYFMIYFLVLISKKVMAAVFLAIFICVGWNVLVVNNSQTLDAVNPMSYLNVEKLCKNIKSTDHIEDILESQYINSRTEKVSTVPPAAVPFNGNVMENPYYYANQSLAKKTQSIDLVLLPFILLLYSLILFAVCTFLIYRFEV</sequence>
<evidence type="ECO:0000256" key="1">
    <source>
        <dbReference type="SAM" id="Phobius"/>
    </source>
</evidence>
<feature type="transmembrane region" description="Helical" evidence="1">
    <location>
        <begin position="258"/>
        <end position="284"/>
    </location>
</feature>